<dbReference type="AlphaFoldDB" id="A0A2G8T040"/>
<dbReference type="InterPro" id="IPR036411">
    <property type="entry name" value="TorD-like_sf"/>
</dbReference>
<dbReference type="SUPFAM" id="SSF89155">
    <property type="entry name" value="TorD-like"/>
    <property type="match status" value="1"/>
</dbReference>
<name>A0A2G8T040_9BURK</name>
<proteinExistence type="predicted"/>
<dbReference type="InterPro" id="IPR020945">
    <property type="entry name" value="DMSO/NO3_reduct_chaperone"/>
</dbReference>
<evidence type="ECO:0000313" key="2">
    <source>
        <dbReference type="EMBL" id="PIL39342.1"/>
    </source>
</evidence>
<sequence length="228" mass="24654">MQSEDLETKSGIRSFVAAPLPLAQEEQARADTYGLIARLLLVPPDDALLASLAGADASFGASESPDSDQPLERAWLGLSLAARQIPGAAVRDEFTELFISTSIPKINPYGSLYLAGFLHEKPLAALRTDLAHLGLARRAGALETEDHLGALCETMRRMILGGQGAPRQPLARQQEFFEVHIATWSGACLEHLRQADGARFYGVLADFVVAYFDIERAAFDVASDFAPD</sequence>
<keyword evidence="1" id="KW-0143">Chaperone</keyword>
<keyword evidence="3" id="KW-1185">Reference proteome</keyword>
<accession>A0A2G8T040</accession>
<gene>
    <name evidence="2" type="ORF">CR103_13515</name>
</gene>
<dbReference type="PANTHER" id="PTHR34227">
    <property type="entry name" value="CHAPERONE PROTEIN YCDY"/>
    <property type="match status" value="1"/>
</dbReference>
<organism evidence="2 3">
    <name type="scientific">Massilia psychrophila</name>
    <dbReference type="NCBI Taxonomy" id="1603353"/>
    <lineage>
        <taxon>Bacteria</taxon>
        <taxon>Pseudomonadati</taxon>
        <taxon>Pseudomonadota</taxon>
        <taxon>Betaproteobacteria</taxon>
        <taxon>Burkholderiales</taxon>
        <taxon>Oxalobacteraceae</taxon>
        <taxon>Telluria group</taxon>
        <taxon>Massilia</taxon>
    </lineage>
</organism>
<dbReference type="Pfam" id="PF02613">
    <property type="entry name" value="Nitrate_red_del"/>
    <property type="match status" value="1"/>
</dbReference>
<dbReference type="Proteomes" id="UP000228593">
    <property type="component" value="Unassembled WGS sequence"/>
</dbReference>
<dbReference type="OrthoDB" id="8526323at2"/>
<dbReference type="RefSeq" id="WP_099916513.1">
    <property type="nucleotide sequence ID" value="NZ_BMHS01000007.1"/>
</dbReference>
<dbReference type="EMBL" id="PDOB01000020">
    <property type="protein sequence ID" value="PIL39342.1"/>
    <property type="molecule type" value="Genomic_DNA"/>
</dbReference>
<evidence type="ECO:0008006" key="4">
    <source>
        <dbReference type="Google" id="ProtNLM"/>
    </source>
</evidence>
<reference evidence="2 3" key="1">
    <citation type="submission" date="2017-10" db="EMBL/GenBank/DDBJ databases">
        <title>Massilia psychrophilum sp. nov., a novel purple-pigmented bacterium isolated from Tianshan glacier, Xinjiang Municipality, China.</title>
        <authorList>
            <person name="Wang H."/>
        </authorList>
    </citation>
    <scope>NUCLEOTIDE SEQUENCE [LARGE SCALE GENOMIC DNA]</scope>
    <source>
        <strain evidence="2 3">JCM 30813</strain>
    </source>
</reference>
<comment type="caution">
    <text evidence="2">The sequence shown here is derived from an EMBL/GenBank/DDBJ whole genome shotgun (WGS) entry which is preliminary data.</text>
</comment>
<evidence type="ECO:0000313" key="3">
    <source>
        <dbReference type="Proteomes" id="UP000228593"/>
    </source>
</evidence>
<protein>
    <recommendedName>
        <fullName evidence="4">Molecular chaperone TorD</fullName>
    </recommendedName>
</protein>
<dbReference type="InterPro" id="IPR050289">
    <property type="entry name" value="TorD/DmsD_chaperones"/>
</dbReference>
<evidence type="ECO:0000256" key="1">
    <source>
        <dbReference type="ARBA" id="ARBA00023186"/>
    </source>
</evidence>
<dbReference type="Gene3D" id="1.10.3480.10">
    <property type="entry name" value="TorD-like"/>
    <property type="match status" value="1"/>
</dbReference>
<dbReference type="PANTHER" id="PTHR34227:SF1">
    <property type="entry name" value="DIMETHYL SULFOXIDE REDUCTASE CHAPERONE-RELATED"/>
    <property type="match status" value="1"/>
</dbReference>